<organism evidence="1 2">
    <name type="scientific">Thalassospira xianhensis MCCC 1A02616</name>
    <dbReference type="NCBI Taxonomy" id="1177929"/>
    <lineage>
        <taxon>Bacteria</taxon>
        <taxon>Pseudomonadati</taxon>
        <taxon>Pseudomonadota</taxon>
        <taxon>Alphaproteobacteria</taxon>
        <taxon>Rhodospirillales</taxon>
        <taxon>Thalassospiraceae</taxon>
        <taxon>Thalassospira</taxon>
    </lineage>
</organism>
<dbReference type="EMBL" id="JPWA01000001">
    <property type="protein sequence ID" value="RCK07645.1"/>
    <property type="molecule type" value="Genomic_DNA"/>
</dbReference>
<protein>
    <submittedName>
        <fullName evidence="1">Uncharacterized protein</fullName>
    </submittedName>
</protein>
<dbReference type="Proteomes" id="UP000252419">
    <property type="component" value="Unassembled WGS sequence"/>
</dbReference>
<proteinExistence type="predicted"/>
<sequence length="177" mass="18869">MYSLVVAVLSIALGVGIALSTVYYGGRAYTASSAKAEALEIINAVQQIKAALAVRGLTTPLSSVTVRVLADEGYLSGPNLYIKNNPIRVIVRSSDGKGIVGTRVLVDEYNYETIDQDIPLCGALEALNGASQNDLAPVANGPQMIPYVLDYAHNNNIPFDCFPDGAPGWVFVFFKLT</sequence>
<name>A0A367UH54_9PROT</name>
<keyword evidence="2" id="KW-1185">Reference proteome</keyword>
<evidence type="ECO:0000313" key="1">
    <source>
        <dbReference type="EMBL" id="RCK07645.1"/>
    </source>
</evidence>
<comment type="caution">
    <text evidence="1">The sequence shown here is derived from an EMBL/GenBank/DDBJ whole genome shotgun (WGS) entry which is preliminary data.</text>
</comment>
<evidence type="ECO:0000313" key="2">
    <source>
        <dbReference type="Proteomes" id="UP000252419"/>
    </source>
</evidence>
<accession>A0A367UH54</accession>
<dbReference type="AlphaFoldDB" id="A0A367UH54"/>
<gene>
    <name evidence="1" type="ORF">TH5_00790</name>
</gene>
<reference evidence="1 2" key="1">
    <citation type="submission" date="2014-07" db="EMBL/GenBank/DDBJ databases">
        <title>Draft genome sequence of Thalassospira xianhensis P-4 (MCCC 1A02616).</title>
        <authorList>
            <person name="Lai Q."/>
            <person name="Shao Z."/>
        </authorList>
    </citation>
    <scope>NUCLEOTIDE SEQUENCE [LARGE SCALE GENOMIC DNA]</scope>
    <source>
        <strain evidence="1 2">MCCC 1A02616</strain>
    </source>
</reference>
<dbReference type="RefSeq" id="WP_114120117.1">
    <property type="nucleotide sequence ID" value="NZ_JPWA01000001.1"/>
</dbReference>